<dbReference type="OrthoDB" id="27543at2759"/>
<dbReference type="Pfam" id="PF13862">
    <property type="entry name" value="BCCIP"/>
    <property type="match status" value="1"/>
</dbReference>
<feature type="compositionally biased region" description="Basic and acidic residues" evidence="3">
    <location>
        <begin position="1"/>
        <end position="17"/>
    </location>
</feature>
<dbReference type="PANTHER" id="PTHR13261">
    <property type="entry name" value="BRCA2 AND CDKN1A INTERACTING PROTEIN"/>
    <property type="match status" value="1"/>
</dbReference>
<dbReference type="EMBL" id="KQ414617">
    <property type="protein sequence ID" value="KOC68276.1"/>
    <property type="molecule type" value="Genomic_DNA"/>
</dbReference>
<dbReference type="InterPro" id="IPR025602">
    <property type="entry name" value="BCP1_family"/>
</dbReference>
<proteinExistence type="inferred from homology"/>
<dbReference type="PANTHER" id="PTHR13261:SF0">
    <property type="entry name" value="BRCA2 AND CDKN1A-INTERACTING PROTEIN"/>
    <property type="match status" value="1"/>
</dbReference>
<evidence type="ECO:0000313" key="5">
    <source>
        <dbReference type="Proteomes" id="UP000053825"/>
    </source>
</evidence>
<dbReference type="GO" id="GO:0005634">
    <property type="term" value="C:nucleus"/>
    <property type="evidence" value="ECO:0007669"/>
    <property type="project" value="TreeGrafter"/>
</dbReference>
<name>A0A0L7RBY6_9HYME</name>
<evidence type="ECO:0000256" key="3">
    <source>
        <dbReference type="SAM" id="MobiDB-lite"/>
    </source>
</evidence>
<feature type="region of interest" description="Disordered" evidence="3">
    <location>
        <begin position="1"/>
        <end position="37"/>
    </location>
</feature>
<gene>
    <name evidence="4" type="ORF">WH47_03434</name>
</gene>
<keyword evidence="5" id="KW-1185">Reference proteome</keyword>
<evidence type="ECO:0000256" key="2">
    <source>
        <dbReference type="PIRNR" id="PIRNR028983"/>
    </source>
</evidence>
<dbReference type="AlphaFoldDB" id="A0A0L7RBY6"/>
<sequence>MAAPVKRREVQRNTEDRSSDDDDQSSSNSEDNEQRSLEEHAMVIQVDFEGRNPLDPDFHGIKTLLQQLFLKAHIDLGGLTELIISQNYVGSVVKQSDDVAGSDDEEIDIDDVYGVTTVINLSSGQNYACIQQLRELLKQLANEHATDSANAMIKHVLENDSEAIGLLINERFVNIPAQISVPLLENLISEIKRANNKKMPFNFSYYILICKLYKTEDKNLEKKFKHKKKDNTEEPAILWSNPEEEIFAEEATVNFEFSVEKESDSGLSGTWTEADDEMVPYRRVLLFEASKLQPIIDKIKNHVS</sequence>
<evidence type="ECO:0000256" key="1">
    <source>
        <dbReference type="ARBA" id="ARBA00006781"/>
    </source>
</evidence>
<reference evidence="4 5" key="1">
    <citation type="submission" date="2015-07" db="EMBL/GenBank/DDBJ databases">
        <title>The genome of Habropoda laboriosa.</title>
        <authorList>
            <person name="Pan H."/>
            <person name="Kapheim K."/>
        </authorList>
    </citation>
    <scope>NUCLEOTIDE SEQUENCE [LARGE SCALE GENOMIC DNA]</scope>
    <source>
        <strain evidence="4">0110345459</strain>
    </source>
</reference>
<dbReference type="PIRSF" id="PIRSF028983">
    <property type="entry name" value="BCP1"/>
    <property type="match status" value="1"/>
</dbReference>
<protein>
    <recommendedName>
        <fullName evidence="2">Protein BCCIP homolog</fullName>
    </recommendedName>
</protein>
<evidence type="ECO:0000313" key="4">
    <source>
        <dbReference type="EMBL" id="KOC68276.1"/>
    </source>
</evidence>
<organism evidence="4 5">
    <name type="scientific">Habropoda laboriosa</name>
    <dbReference type="NCBI Taxonomy" id="597456"/>
    <lineage>
        <taxon>Eukaryota</taxon>
        <taxon>Metazoa</taxon>
        <taxon>Ecdysozoa</taxon>
        <taxon>Arthropoda</taxon>
        <taxon>Hexapoda</taxon>
        <taxon>Insecta</taxon>
        <taxon>Pterygota</taxon>
        <taxon>Neoptera</taxon>
        <taxon>Endopterygota</taxon>
        <taxon>Hymenoptera</taxon>
        <taxon>Apocrita</taxon>
        <taxon>Aculeata</taxon>
        <taxon>Apoidea</taxon>
        <taxon>Anthophila</taxon>
        <taxon>Apidae</taxon>
        <taxon>Habropoda</taxon>
    </lineage>
</organism>
<accession>A0A0L7RBY6</accession>
<comment type="similarity">
    <text evidence="1 2">Belongs to the BCP1 family.</text>
</comment>
<dbReference type="STRING" id="597456.A0A0L7RBY6"/>
<dbReference type="Proteomes" id="UP000053825">
    <property type="component" value="Unassembled WGS sequence"/>
</dbReference>